<keyword evidence="2" id="KW-1133">Transmembrane helix</keyword>
<sequence>MSRNPASSPRRASSPAQGSTGAGVLKKIATSIGAVLVALVIAAIALFWFIGDHTDFGRDRVVWKAQACGVGLVLVAGLLIACAFAYLGVRRAKRDVDIERYNQRSFGIVVLCVTALFVGFQSISRGLPAFRDLKEGTTTVTVTSCSFEQMPRSNPGTRADRTPDNGWDNTFTMTLADGTKRATVISTDNAGDIASRGGLTGVLYEACARRSGSASMTMEVYPHTWSIVEARID</sequence>
<protein>
    <submittedName>
        <fullName evidence="3">Uncharacterized protein</fullName>
    </submittedName>
</protein>
<evidence type="ECO:0000313" key="3">
    <source>
        <dbReference type="EMBL" id="KSW10977.1"/>
    </source>
</evidence>
<accession>A0A0V8RSE4</accession>
<dbReference type="EMBL" id="LLVT01000002">
    <property type="protein sequence ID" value="KSW10977.1"/>
    <property type="molecule type" value="Genomic_DNA"/>
</dbReference>
<dbReference type="OrthoDB" id="3249955at2"/>
<evidence type="ECO:0000256" key="2">
    <source>
        <dbReference type="SAM" id="Phobius"/>
    </source>
</evidence>
<name>A0A0V8RSE4_9ACTO</name>
<reference evidence="3 4" key="1">
    <citation type="submission" date="2015-10" db="EMBL/GenBank/DDBJ databases">
        <title>Draft Genome of Actinomyces odontolyticus subsp. actinosynbacter strain XH001.</title>
        <authorList>
            <person name="Mclean J.S."/>
            <person name="He X."/>
        </authorList>
    </citation>
    <scope>NUCLEOTIDE SEQUENCE [LARGE SCALE GENOMIC DNA]</scope>
    <source>
        <strain evidence="3 4">XH001</strain>
    </source>
</reference>
<dbReference type="AlphaFoldDB" id="A0A0V8RSE4"/>
<comment type="caution">
    <text evidence="3">The sequence shown here is derived from an EMBL/GenBank/DDBJ whole genome shotgun (WGS) entry which is preliminary data.</text>
</comment>
<organism evidence="3 4">
    <name type="scientific">Schaalia odontolytica</name>
    <dbReference type="NCBI Taxonomy" id="1660"/>
    <lineage>
        <taxon>Bacteria</taxon>
        <taxon>Bacillati</taxon>
        <taxon>Actinomycetota</taxon>
        <taxon>Actinomycetes</taxon>
        <taxon>Actinomycetales</taxon>
        <taxon>Actinomycetaceae</taxon>
        <taxon>Schaalia</taxon>
    </lineage>
</organism>
<dbReference type="Proteomes" id="UP000054686">
    <property type="component" value="Unassembled WGS sequence"/>
</dbReference>
<gene>
    <name evidence="3" type="ORF">APY09_05760</name>
</gene>
<proteinExistence type="predicted"/>
<keyword evidence="2" id="KW-0472">Membrane</keyword>
<feature type="transmembrane region" description="Helical" evidence="2">
    <location>
        <begin position="28"/>
        <end position="50"/>
    </location>
</feature>
<keyword evidence="2" id="KW-0812">Transmembrane</keyword>
<evidence type="ECO:0000313" key="4">
    <source>
        <dbReference type="Proteomes" id="UP000054686"/>
    </source>
</evidence>
<feature type="compositionally biased region" description="Low complexity" evidence="1">
    <location>
        <begin position="1"/>
        <end position="16"/>
    </location>
</feature>
<feature type="transmembrane region" description="Helical" evidence="2">
    <location>
        <begin position="101"/>
        <end position="120"/>
    </location>
</feature>
<feature type="transmembrane region" description="Helical" evidence="2">
    <location>
        <begin position="70"/>
        <end position="89"/>
    </location>
</feature>
<evidence type="ECO:0000256" key="1">
    <source>
        <dbReference type="SAM" id="MobiDB-lite"/>
    </source>
</evidence>
<dbReference type="RefSeq" id="WP_060566625.1">
    <property type="nucleotide sequence ID" value="NZ_CP040006.1"/>
</dbReference>
<feature type="region of interest" description="Disordered" evidence="1">
    <location>
        <begin position="1"/>
        <end position="21"/>
    </location>
</feature>